<dbReference type="AlphaFoldDB" id="A0A8H7CSC6"/>
<feature type="domain" description="AMP-dependent synthetase/ligase" evidence="2">
    <location>
        <begin position="35"/>
        <end position="334"/>
    </location>
</feature>
<protein>
    <submittedName>
        <fullName evidence="3">Acetyl-CoA synthetase-like protein</fullName>
    </submittedName>
</protein>
<organism evidence="3 4">
    <name type="scientific">Mycena venus</name>
    <dbReference type="NCBI Taxonomy" id="2733690"/>
    <lineage>
        <taxon>Eukaryota</taxon>
        <taxon>Fungi</taxon>
        <taxon>Dikarya</taxon>
        <taxon>Basidiomycota</taxon>
        <taxon>Agaricomycotina</taxon>
        <taxon>Agaricomycetes</taxon>
        <taxon>Agaricomycetidae</taxon>
        <taxon>Agaricales</taxon>
        <taxon>Marasmiineae</taxon>
        <taxon>Mycenaceae</taxon>
        <taxon>Mycena</taxon>
    </lineage>
</organism>
<dbReference type="GO" id="GO:0006631">
    <property type="term" value="P:fatty acid metabolic process"/>
    <property type="evidence" value="ECO:0007669"/>
    <property type="project" value="TreeGrafter"/>
</dbReference>
<dbReference type="Pfam" id="PF00501">
    <property type="entry name" value="AMP-binding"/>
    <property type="match status" value="1"/>
</dbReference>
<dbReference type="GO" id="GO:0031956">
    <property type="term" value="F:medium-chain fatty acid-CoA ligase activity"/>
    <property type="evidence" value="ECO:0007669"/>
    <property type="project" value="TreeGrafter"/>
</dbReference>
<dbReference type="Gene3D" id="3.40.50.12780">
    <property type="entry name" value="N-terminal domain of ligase-like"/>
    <property type="match status" value="1"/>
</dbReference>
<name>A0A8H7CSC6_9AGAR</name>
<sequence>MSPKTHLDILNYRISTHGGRPFYKLLHRDANGSLTWTDVTYSEFGRDIDAVSRHFKSTMGSAGVPNGAVVGMQRVLYGLSYSDIVHMYALCKAGYIPDMITTSLTNAEVVLEMLRESNAKAFLHAPGLGLPKTSEIPTFTPVPVSDFQNLQGEFDFSPAPTYNAEDLAFIQHTSGSTTRPKTVLCTNKWFQSVYNSWTSVWNPVDEDEPQDVFSLPGSVCQPSGFHALCVGIHLGGAFIETSATPGNPLFPADELVQLAVKGGLNRLNTFAPLMIPHIMGAQAQFEAGEDTVLRVLQKMRSIVYGGMPMLPVFEDWGFENKLPLMNTLGTTETGEDLAKCSDNEEQLFALVVLPTSVNIPQRASCDESGKFYTGDLFSQNENGTYSHRGRNGDWIKVGNAYLIDTKTIEEHIKTTCSDLIKEHVIVGTNRPAIALLAEATHPDCGDEGKHTIIQRMTAFHERRMPWERLVWSNILFVPRGTLPRTVRQV</sequence>
<dbReference type="PANTHER" id="PTHR43201">
    <property type="entry name" value="ACYL-COA SYNTHETASE"/>
    <property type="match status" value="1"/>
</dbReference>
<dbReference type="OrthoDB" id="2897598at2759"/>
<proteinExistence type="inferred from homology"/>
<comment type="caution">
    <text evidence="3">The sequence shown here is derived from an EMBL/GenBank/DDBJ whole genome shotgun (WGS) entry which is preliminary data.</text>
</comment>
<reference evidence="3" key="1">
    <citation type="submission" date="2020-05" db="EMBL/GenBank/DDBJ databases">
        <title>Mycena genomes resolve the evolution of fungal bioluminescence.</title>
        <authorList>
            <person name="Tsai I.J."/>
        </authorList>
    </citation>
    <scope>NUCLEOTIDE SEQUENCE</scope>
    <source>
        <strain evidence="3">CCC161011</strain>
    </source>
</reference>
<dbReference type="SUPFAM" id="SSF56801">
    <property type="entry name" value="Acetyl-CoA synthetase-like"/>
    <property type="match status" value="1"/>
</dbReference>
<dbReference type="PANTHER" id="PTHR43201:SF8">
    <property type="entry name" value="ACYL-COA SYNTHETASE FAMILY MEMBER 3"/>
    <property type="match status" value="1"/>
</dbReference>
<evidence type="ECO:0000313" key="4">
    <source>
        <dbReference type="Proteomes" id="UP000620124"/>
    </source>
</evidence>
<keyword evidence="4" id="KW-1185">Reference proteome</keyword>
<dbReference type="Proteomes" id="UP000620124">
    <property type="component" value="Unassembled WGS sequence"/>
</dbReference>
<gene>
    <name evidence="3" type="ORF">MVEN_01590300</name>
</gene>
<evidence type="ECO:0000313" key="3">
    <source>
        <dbReference type="EMBL" id="KAF7345703.1"/>
    </source>
</evidence>
<dbReference type="EMBL" id="JACAZI010000013">
    <property type="protein sequence ID" value="KAF7345703.1"/>
    <property type="molecule type" value="Genomic_DNA"/>
</dbReference>
<dbReference type="InterPro" id="IPR042099">
    <property type="entry name" value="ANL_N_sf"/>
</dbReference>
<dbReference type="InterPro" id="IPR000873">
    <property type="entry name" value="AMP-dep_synth/lig_dom"/>
</dbReference>
<evidence type="ECO:0000259" key="2">
    <source>
        <dbReference type="Pfam" id="PF00501"/>
    </source>
</evidence>
<evidence type="ECO:0000256" key="1">
    <source>
        <dbReference type="ARBA" id="ARBA00006432"/>
    </source>
</evidence>
<accession>A0A8H7CSC6</accession>
<comment type="similarity">
    <text evidence="1">Belongs to the ATP-dependent AMP-binding enzyme family.</text>
</comment>